<comment type="caution">
    <text evidence="6">The sequence shown here is derived from an EMBL/GenBank/DDBJ whole genome shotgun (WGS) entry which is preliminary data.</text>
</comment>
<name>A0A9X1RTS8_9FLAO</name>
<dbReference type="SUPFAM" id="SSF53187">
    <property type="entry name" value="Zn-dependent exopeptidases"/>
    <property type="match status" value="1"/>
</dbReference>
<evidence type="ECO:0000259" key="5">
    <source>
        <dbReference type="SMART" id="SM00646"/>
    </source>
</evidence>
<keyword evidence="7" id="KW-1185">Reference proteome</keyword>
<protein>
    <recommendedName>
        <fullName evidence="2">N-acetylmuramoyl-L-alanine amidase</fullName>
        <ecNumber evidence="2">3.5.1.28</ecNumber>
    </recommendedName>
</protein>
<dbReference type="Gene3D" id="3.40.630.40">
    <property type="entry name" value="Zn-dependent exopeptidases"/>
    <property type="match status" value="1"/>
</dbReference>
<evidence type="ECO:0000313" key="6">
    <source>
        <dbReference type="EMBL" id="MCB7480213.1"/>
    </source>
</evidence>
<dbReference type="FunFam" id="3.40.630.40:FF:000005">
    <property type="entry name" value="N-acetylmuramoyl-L-alanine amidase (AmiA)"/>
    <property type="match status" value="1"/>
</dbReference>
<dbReference type="InterPro" id="IPR002508">
    <property type="entry name" value="MurNAc-LAA_cat"/>
</dbReference>
<gene>
    <name evidence="6" type="ORF">LGQ90_02945</name>
</gene>
<keyword evidence="3" id="KW-0378">Hydrolase</keyword>
<dbReference type="InterPro" id="IPR050695">
    <property type="entry name" value="N-acetylmuramoyl_amidase_3"/>
</dbReference>
<evidence type="ECO:0000256" key="4">
    <source>
        <dbReference type="SAM" id="SignalP"/>
    </source>
</evidence>
<dbReference type="AlphaFoldDB" id="A0A9X1RTS8"/>
<dbReference type="RefSeq" id="WP_229337957.1">
    <property type="nucleotide sequence ID" value="NZ_JAJBZG010000001.1"/>
</dbReference>
<accession>A0A9X1RTS8</accession>
<proteinExistence type="predicted"/>
<dbReference type="EMBL" id="JAJBZG010000001">
    <property type="protein sequence ID" value="MCB7480213.1"/>
    <property type="molecule type" value="Genomic_DNA"/>
</dbReference>
<feature type="signal peptide" evidence="4">
    <location>
        <begin position="1"/>
        <end position="24"/>
    </location>
</feature>
<evidence type="ECO:0000256" key="3">
    <source>
        <dbReference type="ARBA" id="ARBA00022801"/>
    </source>
</evidence>
<comment type="catalytic activity">
    <reaction evidence="1">
        <text>Hydrolyzes the link between N-acetylmuramoyl residues and L-amino acid residues in certain cell-wall glycopeptides.</text>
        <dbReference type="EC" id="3.5.1.28"/>
    </reaction>
</comment>
<dbReference type="PANTHER" id="PTHR30404:SF0">
    <property type="entry name" value="N-ACETYLMURAMOYL-L-ALANINE AMIDASE AMIC"/>
    <property type="match status" value="1"/>
</dbReference>
<feature type="chain" id="PRO_5040984916" description="N-acetylmuramoyl-L-alanine amidase" evidence="4">
    <location>
        <begin position="25"/>
        <end position="375"/>
    </location>
</feature>
<evidence type="ECO:0000256" key="1">
    <source>
        <dbReference type="ARBA" id="ARBA00001561"/>
    </source>
</evidence>
<dbReference type="GO" id="GO:0030288">
    <property type="term" value="C:outer membrane-bounded periplasmic space"/>
    <property type="evidence" value="ECO:0007669"/>
    <property type="project" value="TreeGrafter"/>
</dbReference>
<sequence>MRTNLLKLFVFTIILFSLSNSAFSAEIPPNKEEFVVVLDAGHGGKDPGNMGNGFKEKDIALNIILKIGQALEKYEGVKVVYTRKTDVFVELFERGRIANEANADLFVSVHCNSHNSQASGTETFVLGLNRNETNFEVAKKENSVIYLEENYEVTYEGYDPNSPESFIGLTIMQEEYLDQSILLADMVQKEFTNDLKRKNRGVKQMGLIVLHQTYMPSVLVETGFLTNNQEGPYLNSRRGQEDMARAITAAIINYSHTINLNLLETIAKSHPAGQKEVIAQPASQQIYEDVVFRVQLAAGSKKIDPKPYNFKGLSDIDRTKEGKLYKYYYGETSDYLKVQQLHQDAIKKGYSGSYIVAFKDEQKITVNDALKSKLK</sequence>
<dbReference type="CDD" id="cd02696">
    <property type="entry name" value="MurNAc-LAA"/>
    <property type="match status" value="1"/>
</dbReference>
<dbReference type="SMART" id="SM00646">
    <property type="entry name" value="Ami_3"/>
    <property type="match status" value="1"/>
</dbReference>
<keyword evidence="4" id="KW-0732">Signal</keyword>
<dbReference type="Proteomes" id="UP001139414">
    <property type="component" value="Unassembled WGS sequence"/>
</dbReference>
<feature type="domain" description="MurNAc-LAA" evidence="5">
    <location>
        <begin position="95"/>
        <end position="252"/>
    </location>
</feature>
<dbReference type="EC" id="3.5.1.28" evidence="2"/>
<reference evidence="6" key="1">
    <citation type="submission" date="2021-10" db="EMBL/GenBank/DDBJ databases">
        <title>Gramella sp. ASW11-100T, isolated from marine sediment.</title>
        <authorList>
            <person name="Xia C."/>
        </authorList>
    </citation>
    <scope>NUCLEOTIDE SEQUENCE</scope>
    <source>
        <strain evidence="6">ASW11-100</strain>
    </source>
</reference>
<evidence type="ECO:0000256" key="2">
    <source>
        <dbReference type="ARBA" id="ARBA00011901"/>
    </source>
</evidence>
<dbReference type="GO" id="GO:0008745">
    <property type="term" value="F:N-acetylmuramoyl-L-alanine amidase activity"/>
    <property type="evidence" value="ECO:0007669"/>
    <property type="project" value="UniProtKB-EC"/>
</dbReference>
<dbReference type="Pfam" id="PF01520">
    <property type="entry name" value="Amidase_3"/>
    <property type="match status" value="1"/>
</dbReference>
<dbReference type="GO" id="GO:0009253">
    <property type="term" value="P:peptidoglycan catabolic process"/>
    <property type="evidence" value="ECO:0007669"/>
    <property type="project" value="InterPro"/>
</dbReference>
<evidence type="ECO:0000313" key="7">
    <source>
        <dbReference type="Proteomes" id="UP001139414"/>
    </source>
</evidence>
<organism evidence="6 7">
    <name type="scientific">Christiangramia sediminis</name>
    <dbReference type="NCBI Taxonomy" id="2881336"/>
    <lineage>
        <taxon>Bacteria</taxon>
        <taxon>Pseudomonadati</taxon>
        <taxon>Bacteroidota</taxon>
        <taxon>Flavobacteriia</taxon>
        <taxon>Flavobacteriales</taxon>
        <taxon>Flavobacteriaceae</taxon>
        <taxon>Christiangramia</taxon>
    </lineage>
</organism>
<dbReference type="PANTHER" id="PTHR30404">
    <property type="entry name" value="N-ACETYLMURAMOYL-L-ALANINE AMIDASE"/>
    <property type="match status" value="1"/>
</dbReference>